<feature type="chain" id="PRO_5044692357" evidence="8">
    <location>
        <begin position="17"/>
        <end position="595"/>
    </location>
</feature>
<dbReference type="CTD" id="496175"/>
<dbReference type="InterPro" id="IPR006585">
    <property type="entry name" value="FTP1"/>
</dbReference>
<dbReference type="SUPFAM" id="SSF49785">
    <property type="entry name" value="Galactose-binding domain-like"/>
    <property type="match status" value="4"/>
</dbReference>
<dbReference type="GeneID" id="496175"/>
<comment type="subunit">
    <text evidence="3">Homotrimer.</text>
</comment>
<evidence type="ECO:0000313" key="11">
    <source>
        <dbReference type="RefSeq" id="XP_041422953.1"/>
    </source>
</evidence>
<protein>
    <submittedName>
        <fullName evidence="11 12">Uncharacterized protein LOC496175 isoform X1</fullName>
    </submittedName>
</protein>
<dbReference type="GO" id="GO:0042806">
    <property type="term" value="F:fucose binding"/>
    <property type="evidence" value="ECO:0007669"/>
    <property type="project" value="UniProtKB-ARBA"/>
</dbReference>
<dbReference type="Pfam" id="PF22633">
    <property type="entry name" value="F5_F8_type_C_2"/>
    <property type="match status" value="4"/>
</dbReference>
<dbReference type="PANTHER" id="PTHR45713">
    <property type="entry name" value="FTP DOMAIN-CONTAINING PROTEIN"/>
    <property type="match status" value="1"/>
</dbReference>
<organism evidence="10 13">
    <name type="scientific">Xenopus laevis</name>
    <name type="common">African clawed frog</name>
    <dbReference type="NCBI Taxonomy" id="8355"/>
    <lineage>
        <taxon>Eukaryota</taxon>
        <taxon>Metazoa</taxon>
        <taxon>Chordata</taxon>
        <taxon>Craniata</taxon>
        <taxon>Vertebrata</taxon>
        <taxon>Euteleostomi</taxon>
        <taxon>Amphibia</taxon>
        <taxon>Batrachia</taxon>
        <taxon>Anura</taxon>
        <taxon>Pipoidea</taxon>
        <taxon>Pipidae</taxon>
        <taxon>Xenopodinae</taxon>
        <taxon>Xenopus</taxon>
        <taxon>Xenopus</taxon>
    </lineage>
</organism>
<feature type="domain" description="Fucolectin tachylectin-4 pentraxin-1" evidence="9">
    <location>
        <begin position="312"/>
        <end position="455"/>
    </location>
</feature>
<evidence type="ECO:0000256" key="2">
    <source>
        <dbReference type="ARBA" id="ARBA00010147"/>
    </source>
</evidence>
<evidence type="ECO:0000313" key="12">
    <source>
        <dbReference type="RefSeq" id="XP_041422954.1"/>
    </source>
</evidence>
<comment type="function">
    <text evidence="1">Acts as a defensive agent. Recognizes blood group fucosylated oligosaccharides including A, B, H and Lewis B-type antigens. Does not recognize Lewis A antigen and has low affinity for monovalent haptens.</text>
</comment>
<dbReference type="Proteomes" id="UP000186698">
    <property type="component" value="Chromosome 6L"/>
</dbReference>
<keyword evidence="7" id="KW-1015">Disulfide bond</keyword>
<feature type="domain" description="Fucolectin tachylectin-4 pentraxin-1" evidence="9">
    <location>
        <begin position="169"/>
        <end position="309"/>
    </location>
</feature>
<dbReference type="OrthoDB" id="547680at2759"/>
<name>A0A8J1L075_XENLA</name>
<evidence type="ECO:0000256" key="7">
    <source>
        <dbReference type="ARBA" id="ARBA00023157"/>
    </source>
</evidence>
<sequence>MMCLLLLLAFGAIAQAQRCDPQTEGVNVARLGIASQSSTYVHDPMPGPERALDGNNKVNAMIHPCSHTYNDFEPWWHVDLKKTYAVNSVVIVNRMDCCSERLEGAQVRIGNSADNNNPICGTISDASQATITLFCNGMVGRYLSVVISGRQEFLTLCEVEVYGQESDDKDNLARLGDATQSSTYRPEYNAGAAIDGNKVTNMMLGSCSHTNNDNPAWWRLDLKKRYKVDKVVIVNRGDCCDERLLGAQIHIGNSANNNNPICGSINSVSEATITLSCHGMEGQYVSVVIPGRAENLQLCEVEVYGQEVKCVADNLARLGDATQSSTYRPEYNAGAAIDGNKVTNMMLGSCSHTNNDNPAWWRLDLKKRYKVDKVVIVNRGDCCAERLLGAQIHIGNSANNKNPICGSINSVSEATITLSCHGMEGQYVSVVIPGRAENLQLCEVEVYGQEVKAITAVNVARWGSVSQSSTYRPEYSAETAIDGDKETNIFMHPCAHTNPDNPAWWQLDLKTAYMIESVVIVNRGDCCSERLLGAQIRVGNSPFHNNPVCGTITDVSETTITLSCHKMEGRYVSVVIPGRAEYLHICEVEVYGVKI</sequence>
<accession>A0A8J1L075</accession>
<reference evidence="11 12" key="1">
    <citation type="submission" date="2025-04" db="UniProtKB">
        <authorList>
            <consortium name="RefSeq"/>
        </authorList>
    </citation>
    <scope>IDENTIFICATION</scope>
    <source>
        <strain evidence="11 12">J_2021</strain>
        <tissue evidence="11 12">Erythrocytes</tissue>
    </source>
</reference>
<dbReference type="RefSeq" id="XP_041422955.1">
    <property type="nucleotide sequence ID" value="XM_041567021.1"/>
</dbReference>
<evidence type="ECO:0000256" key="3">
    <source>
        <dbReference type="ARBA" id="ARBA00011233"/>
    </source>
</evidence>
<evidence type="ECO:0000313" key="13">
    <source>
        <dbReference type="RefSeq" id="XP_041422955.1"/>
    </source>
</evidence>
<keyword evidence="8" id="KW-0732">Signal</keyword>
<dbReference type="RefSeq" id="XP_041422954.1">
    <property type="nucleotide sequence ID" value="XM_041567020.1"/>
</dbReference>
<comment type="similarity">
    <text evidence="2">Belongs to the fucolectin family.</text>
</comment>
<keyword evidence="4" id="KW-0479">Metal-binding</keyword>
<keyword evidence="6" id="KW-0106">Calcium</keyword>
<dbReference type="AlphaFoldDB" id="A0A8J1L075"/>
<dbReference type="SMART" id="SM00607">
    <property type="entry name" value="FTP"/>
    <property type="match status" value="4"/>
</dbReference>
<gene>
    <name evidence="11 12 13" type="primary">LOC496175</name>
</gene>
<feature type="domain" description="Fucolectin tachylectin-4 pentraxin-1" evidence="9">
    <location>
        <begin position="25"/>
        <end position="168"/>
    </location>
</feature>
<dbReference type="PANTHER" id="PTHR45713:SF11">
    <property type="entry name" value="FUCOLECTIN TACHYLECTIN-4 PENTRAXIN-1 DOMAIN-CONTAINING PROTEIN"/>
    <property type="match status" value="1"/>
</dbReference>
<evidence type="ECO:0000256" key="5">
    <source>
        <dbReference type="ARBA" id="ARBA00022734"/>
    </source>
</evidence>
<evidence type="ECO:0000256" key="4">
    <source>
        <dbReference type="ARBA" id="ARBA00022723"/>
    </source>
</evidence>
<dbReference type="GO" id="GO:0010185">
    <property type="term" value="P:regulation of cellular defense response"/>
    <property type="evidence" value="ECO:0007669"/>
    <property type="project" value="UniProtKB-ARBA"/>
</dbReference>
<dbReference type="RefSeq" id="XP_041422953.1">
    <property type="nucleotide sequence ID" value="XM_041567019.1"/>
</dbReference>
<evidence type="ECO:0000256" key="6">
    <source>
        <dbReference type="ARBA" id="ARBA00022837"/>
    </source>
</evidence>
<feature type="signal peptide" evidence="8">
    <location>
        <begin position="1"/>
        <end position="16"/>
    </location>
</feature>
<dbReference type="InterPro" id="IPR008979">
    <property type="entry name" value="Galactose-bd-like_sf"/>
</dbReference>
<dbReference type="GO" id="GO:0046872">
    <property type="term" value="F:metal ion binding"/>
    <property type="evidence" value="ECO:0007669"/>
    <property type="project" value="UniProtKB-KW"/>
</dbReference>
<keyword evidence="5" id="KW-0430">Lectin</keyword>
<dbReference type="KEGG" id="xla:496175"/>
<evidence type="ECO:0000256" key="1">
    <source>
        <dbReference type="ARBA" id="ARBA00002219"/>
    </source>
</evidence>
<feature type="domain" description="Fucolectin tachylectin-4 pentraxin-1" evidence="9">
    <location>
        <begin position="456"/>
        <end position="594"/>
    </location>
</feature>
<keyword evidence="10" id="KW-1185">Reference proteome</keyword>
<dbReference type="InterPro" id="IPR051941">
    <property type="entry name" value="BG_Antigen-Binding_Lectin"/>
</dbReference>
<evidence type="ECO:0000259" key="9">
    <source>
        <dbReference type="SMART" id="SM00607"/>
    </source>
</evidence>
<evidence type="ECO:0000256" key="8">
    <source>
        <dbReference type="SAM" id="SignalP"/>
    </source>
</evidence>
<dbReference type="Gene3D" id="2.60.120.260">
    <property type="entry name" value="Galactose-binding domain-like"/>
    <property type="match status" value="4"/>
</dbReference>
<proteinExistence type="inferred from homology"/>
<dbReference type="GO" id="GO:0001868">
    <property type="term" value="P:regulation of complement activation, lectin pathway"/>
    <property type="evidence" value="ECO:0007669"/>
    <property type="project" value="UniProtKB-ARBA"/>
</dbReference>
<evidence type="ECO:0000313" key="10">
    <source>
        <dbReference type="Proteomes" id="UP000186698"/>
    </source>
</evidence>